<keyword evidence="5" id="KW-1185">Reference proteome</keyword>
<dbReference type="Proteomes" id="UP000179920">
    <property type="component" value="Chromosome XIX"/>
</dbReference>
<keyword evidence="1" id="KW-0732">Signal</keyword>
<feature type="signal peptide" evidence="1">
    <location>
        <begin position="1"/>
        <end position="26"/>
    </location>
</feature>
<organism evidence="2 4">
    <name type="scientific">Ustilago bromivora</name>
    <dbReference type="NCBI Taxonomy" id="307758"/>
    <lineage>
        <taxon>Eukaryota</taxon>
        <taxon>Fungi</taxon>
        <taxon>Dikarya</taxon>
        <taxon>Basidiomycota</taxon>
        <taxon>Ustilaginomycotina</taxon>
        <taxon>Ustilaginomycetes</taxon>
        <taxon>Ustilaginales</taxon>
        <taxon>Ustilaginaceae</taxon>
        <taxon>Ustilago</taxon>
    </lineage>
</organism>
<evidence type="ECO:0000313" key="3">
    <source>
        <dbReference type="EMBL" id="SYW76766.1"/>
    </source>
</evidence>
<dbReference type="OrthoDB" id="2544866at2759"/>
<evidence type="ECO:0000313" key="5">
    <source>
        <dbReference type="Proteomes" id="UP000658997"/>
    </source>
</evidence>
<evidence type="ECO:0000313" key="4">
    <source>
        <dbReference type="Proteomes" id="UP000179920"/>
    </source>
</evidence>
<dbReference type="AlphaFoldDB" id="A0A1K0GCG5"/>
<gene>
    <name evidence="3" type="ORF">UBRO2_01602</name>
    <name evidence="2" type="ORF">UBRO_07107</name>
</gene>
<name>A0A1K0GCG5_9BASI</name>
<proteinExistence type="predicted"/>
<feature type="chain" id="PRO_5038295965" evidence="1">
    <location>
        <begin position="27"/>
        <end position="249"/>
    </location>
</feature>
<dbReference type="EMBL" id="ULHB01000021">
    <property type="protein sequence ID" value="SYW76766.1"/>
    <property type="molecule type" value="Genomic_DNA"/>
</dbReference>
<accession>A0A1K0GCG5</accession>
<sequence>MKSLGRLSITIALLGLIVFLTSTTKANDIPFERRIRDSSYDHQSGTISYQDLEAGGFRPDPVLRGITSEQHRKQFYPSTPFHEGVPIFFSGQEGYRLRSLQRAYADYSTVHLSGRHDLGEDSLTIYKTQLGQPQVVKASPEVHEYSRQAFAARKTFGETAAIVAYGHKLRAIQGSSGRLNRRTPGWEKVWNSHVEQNAITVEEARVLLEKNRHLKFKTADDRAILGIRLHPDGKLEQKWLSSLEPVFHF</sequence>
<reference evidence="3" key="3">
    <citation type="submission" date="2018-08" db="EMBL/GenBank/DDBJ databases">
        <authorList>
            <person name="Guldener U."/>
        </authorList>
    </citation>
    <scope>NUCLEOTIDE SEQUENCE</scope>
    <source>
        <strain evidence="3">UB2</strain>
    </source>
</reference>
<protein>
    <submittedName>
        <fullName evidence="2">Uncharacterized protein</fullName>
    </submittedName>
</protein>
<evidence type="ECO:0000256" key="1">
    <source>
        <dbReference type="SAM" id="SignalP"/>
    </source>
</evidence>
<evidence type="ECO:0000313" key="2">
    <source>
        <dbReference type="EMBL" id="SAM85774.1"/>
    </source>
</evidence>
<reference evidence="2" key="2">
    <citation type="submission" date="2016-04" db="EMBL/GenBank/DDBJ databases">
        <authorList>
            <person name="Evans L.H."/>
            <person name="Alamgir A."/>
            <person name="Owens N."/>
            <person name="Weber N.D."/>
            <person name="Virtaneva K."/>
            <person name="Barbian K."/>
            <person name="Babar A."/>
            <person name="Rosenke K."/>
        </authorList>
    </citation>
    <scope>NUCLEOTIDE SEQUENCE</scope>
    <source>
        <strain evidence="2">UB2112</strain>
    </source>
</reference>
<reference evidence="4" key="1">
    <citation type="submission" date="2016-04" db="EMBL/GenBank/DDBJ databases">
        <authorList>
            <person name="Guldener U."/>
            <person name="Guldener U."/>
        </authorList>
    </citation>
    <scope>NUCLEOTIDE SEQUENCE [LARGE SCALE GENOMIC DNA]</scope>
    <source>
        <strain evidence="4">UB2112</strain>
    </source>
</reference>
<dbReference type="Proteomes" id="UP000658997">
    <property type="component" value="Unassembled WGS sequence"/>
</dbReference>
<dbReference type="EMBL" id="LT558135">
    <property type="protein sequence ID" value="SAM85774.1"/>
    <property type="molecule type" value="Genomic_DNA"/>
</dbReference>